<keyword evidence="3" id="KW-1185">Reference proteome</keyword>
<feature type="signal peptide" evidence="1">
    <location>
        <begin position="1"/>
        <end position="19"/>
    </location>
</feature>
<gene>
    <name evidence="2" type="ORF">OIDMADRAFT_16355</name>
</gene>
<dbReference type="EMBL" id="KN832870">
    <property type="protein sequence ID" value="KIN07846.1"/>
    <property type="molecule type" value="Genomic_DNA"/>
</dbReference>
<evidence type="ECO:0000313" key="2">
    <source>
        <dbReference type="EMBL" id="KIN07846.1"/>
    </source>
</evidence>
<accession>A0A0C3HI17</accession>
<name>A0A0C3HI17_OIDMZ</name>
<evidence type="ECO:0008006" key="4">
    <source>
        <dbReference type="Google" id="ProtNLM"/>
    </source>
</evidence>
<sequence length="87" mass="9563">MRYIVPALLLVFFIPVLRSFFQTPPQTLQPYEPTSPTFGIGLDLGASYGTVAVSYPNGTIQSIAKVEGDAAYLEVMSRLSLRTSKYT</sequence>
<dbReference type="Proteomes" id="UP000054321">
    <property type="component" value="Unassembled WGS sequence"/>
</dbReference>
<dbReference type="AlphaFoldDB" id="A0A0C3HI17"/>
<reference evidence="3" key="2">
    <citation type="submission" date="2015-01" db="EMBL/GenBank/DDBJ databases">
        <title>Evolutionary Origins and Diversification of the Mycorrhizal Mutualists.</title>
        <authorList>
            <consortium name="DOE Joint Genome Institute"/>
            <consortium name="Mycorrhizal Genomics Consortium"/>
            <person name="Kohler A."/>
            <person name="Kuo A."/>
            <person name="Nagy L.G."/>
            <person name="Floudas D."/>
            <person name="Copeland A."/>
            <person name="Barry K.W."/>
            <person name="Cichocki N."/>
            <person name="Veneault-Fourrey C."/>
            <person name="LaButti K."/>
            <person name="Lindquist E.A."/>
            <person name="Lipzen A."/>
            <person name="Lundell T."/>
            <person name="Morin E."/>
            <person name="Murat C."/>
            <person name="Riley R."/>
            <person name="Ohm R."/>
            <person name="Sun H."/>
            <person name="Tunlid A."/>
            <person name="Henrissat B."/>
            <person name="Grigoriev I.V."/>
            <person name="Hibbett D.S."/>
            <person name="Martin F."/>
        </authorList>
    </citation>
    <scope>NUCLEOTIDE SEQUENCE [LARGE SCALE GENOMIC DNA]</scope>
    <source>
        <strain evidence="3">Zn</strain>
    </source>
</reference>
<dbReference type="STRING" id="913774.A0A0C3HI17"/>
<feature type="non-terminal residue" evidence="2">
    <location>
        <position position="87"/>
    </location>
</feature>
<organism evidence="2 3">
    <name type="scientific">Oidiodendron maius (strain Zn)</name>
    <dbReference type="NCBI Taxonomy" id="913774"/>
    <lineage>
        <taxon>Eukaryota</taxon>
        <taxon>Fungi</taxon>
        <taxon>Dikarya</taxon>
        <taxon>Ascomycota</taxon>
        <taxon>Pezizomycotina</taxon>
        <taxon>Leotiomycetes</taxon>
        <taxon>Leotiomycetes incertae sedis</taxon>
        <taxon>Myxotrichaceae</taxon>
        <taxon>Oidiodendron</taxon>
    </lineage>
</organism>
<dbReference type="OrthoDB" id="3643156at2759"/>
<protein>
    <recommendedName>
        <fullName evidence="4">Carbohydrate kinase FGGY N-terminal domain-containing protein</fullName>
    </recommendedName>
</protein>
<evidence type="ECO:0000256" key="1">
    <source>
        <dbReference type="SAM" id="SignalP"/>
    </source>
</evidence>
<dbReference type="InParanoid" id="A0A0C3HI17"/>
<reference evidence="2 3" key="1">
    <citation type="submission" date="2014-04" db="EMBL/GenBank/DDBJ databases">
        <authorList>
            <consortium name="DOE Joint Genome Institute"/>
            <person name="Kuo A."/>
            <person name="Martino E."/>
            <person name="Perotto S."/>
            <person name="Kohler A."/>
            <person name="Nagy L.G."/>
            <person name="Floudas D."/>
            <person name="Copeland A."/>
            <person name="Barry K.W."/>
            <person name="Cichocki N."/>
            <person name="Veneault-Fourrey C."/>
            <person name="LaButti K."/>
            <person name="Lindquist E.A."/>
            <person name="Lipzen A."/>
            <person name="Lundell T."/>
            <person name="Morin E."/>
            <person name="Murat C."/>
            <person name="Sun H."/>
            <person name="Tunlid A."/>
            <person name="Henrissat B."/>
            <person name="Grigoriev I.V."/>
            <person name="Hibbett D.S."/>
            <person name="Martin F."/>
            <person name="Nordberg H.P."/>
            <person name="Cantor M.N."/>
            <person name="Hua S.X."/>
        </authorList>
    </citation>
    <scope>NUCLEOTIDE SEQUENCE [LARGE SCALE GENOMIC DNA]</scope>
    <source>
        <strain evidence="2 3">Zn</strain>
    </source>
</reference>
<dbReference type="HOGENOM" id="CLU_2489434_0_0_1"/>
<proteinExistence type="predicted"/>
<keyword evidence="1" id="KW-0732">Signal</keyword>
<evidence type="ECO:0000313" key="3">
    <source>
        <dbReference type="Proteomes" id="UP000054321"/>
    </source>
</evidence>
<feature type="chain" id="PRO_5002178190" description="Carbohydrate kinase FGGY N-terminal domain-containing protein" evidence="1">
    <location>
        <begin position="20"/>
        <end position="87"/>
    </location>
</feature>